<gene>
    <name evidence="3" type="ORF">PML95_00230</name>
</gene>
<keyword evidence="2" id="KW-0808">Transferase</keyword>
<name>A0AAF0BHQ5_9ENTE</name>
<dbReference type="InterPro" id="IPR004629">
    <property type="entry name" value="WecG_TagA_CpsF"/>
</dbReference>
<dbReference type="RefSeq" id="WP_244919667.1">
    <property type="nucleotide sequence ID" value="NZ_CP097044.1"/>
</dbReference>
<dbReference type="NCBIfam" id="TIGR00696">
    <property type="entry name" value="wecG_tagA_cpsF"/>
    <property type="match status" value="1"/>
</dbReference>
<organism evidence="3 4">
    <name type="scientific">Vagococcus lutrae</name>
    <dbReference type="NCBI Taxonomy" id="81947"/>
    <lineage>
        <taxon>Bacteria</taxon>
        <taxon>Bacillati</taxon>
        <taxon>Bacillota</taxon>
        <taxon>Bacilli</taxon>
        <taxon>Lactobacillales</taxon>
        <taxon>Enterococcaceae</taxon>
        <taxon>Vagococcus</taxon>
    </lineage>
</organism>
<evidence type="ECO:0000313" key="4">
    <source>
        <dbReference type="Proteomes" id="UP001179600"/>
    </source>
</evidence>
<dbReference type="Proteomes" id="UP001179600">
    <property type="component" value="Chromosome"/>
</dbReference>
<dbReference type="GO" id="GO:0016758">
    <property type="term" value="F:hexosyltransferase activity"/>
    <property type="evidence" value="ECO:0007669"/>
    <property type="project" value="TreeGrafter"/>
</dbReference>
<reference evidence="3" key="1">
    <citation type="submission" date="2023-01" db="EMBL/GenBank/DDBJ databases">
        <title>Oxazolidinone resistance genes in florfenicol resistant enterococci from beef cattle and veal calves at slaughter.</title>
        <authorList>
            <person name="Biggel M."/>
        </authorList>
    </citation>
    <scope>NUCLEOTIDE SEQUENCE</scope>
    <source>
        <strain evidence="3">K204-1</strain>
    </source>
</reference>
<dbReference type="PANTHER" id="PTHR34136">
    <property type="match status" value="1"/>
</dbReference>
<accession>A0AAF0BHQ5</accession>
<dbReference type="Pfam" id="PF03808">
    <property type="entry name" value="Glyco_tran_WecG"/>
    <property type="match status" value="1"/>
</dbReference>
<evidence type="ECO:0000256" key="1">
    <source>
        <dbReference type="ARBA" id="ARBA00022676"/>
    </source>
</evidence>
<dbReference type="EMBL" id="CP116507">
    <property type="protein sequence ID" value="WCG22730.1"/>
    <property type="molecule type" value="Genomic_DNA"/>
</dbReference>
<evidence type="ECO:0000256" key="2">
    <source>
        <dbReference type="ARBA" id="ARBA00022679"/>
    </source>
</evidence>
<dbReference type="CDD" id="cd06533">
    <property type="entry name" value="Glyco_transf_WecG_TagA"/>
    <property type="match status" value="1"/>
</dbReference>
<protein>
    <submittedName>
        <fullName evidence="3">WecB/TagA/CpsF family glycosyltransferase</fullName>
    </submittedName>
</protein>
<sequence length="246" mass="27872">MTEYINNIPVDKLTITEIINELPKLLSQTNKWLFMSVNPQIALHAHKYPSIIELLEKASHRIPDGVGIVKASKKLGGNITERVAGIDLMIAFLQYANTHSLSIYLYGSRPDVLRDTVLAIKRDYPNIKVLGSTDGYTDKSTDEIVSEINRLKPTFLFVALGFPLQELWIAETYEQLDVQVIQDVGGSFDVISGSVKRAPEWVIRLNIEWLYRSLSHPSRLKRIIELPIFLREAKKASKKSEKKGVN</sequence>
<dbReference type="PANTHER" id="PTHR34136:SF1">
    <property type="entry name" value="UDP-N-ACETYL-D-MANNOSAMINURONIC ACID TRANSFERASE"/>
    <property type="match status" value="1"/>
</dbReference>
<dbReference type="AlphaFoldDB" id="A0AAF0BHQ5"/>
<evidence type="ECO:0000313" key="3">
    <source>
        <dbReference type="EMBL" id="WCG22730.1"/>
    </source>
</evidence>
<keyword evidence="1" id="KW-0328">Glycosyltransferase</keyword>
<proteinExistence type="predicted"/>